<dbReference type="Proteomes" id="UP000240357">
    <property type="component" value="Unassembled WGS sequence"/>
</dbReference>
<comment type="caution">
    <text evidence="1">The sequence shown here is derived from an EMBL/GenBank/DDBJ whole genome shotgun (WGS) entry which is preliminary data.</text>
</comment>
<organism evidence="1 2">
    <name type="scientific">Adhaeribacter arboris</name>
    <dbReference type="NCBI Taxonomy" id="2072846"/>
    <lineage>
        <taxon>Bacteria</taxon>
        <taxon>Pseudomonadati</taxon>
        <taxon>Bacteroidota</taxon>
        <taxon>Cytophagia</taxon>
        <taxon>Cytophagales</taxon>
        <taxon>Hymenobacteraceae</taxon>
        <taxon>Adhaeribacter</taxon>
    </lineage>
</organism>
<evidence type="ECO:0000313" key="2">
    <source>
        <dbReference type="Proteomes" id="UP000240357"/>
    </source>
</evidence>
<accession>A0A2T2YL85</accession>
<sequence>MGYTNWFHTGSMPGTSAILTRLDDEYSFAVLANTRNNDQPFEITEALNTAIKDQILLKTNWPEVDLFTQNRQGTQ</sequence>
<dbReference type="RefSeq" id="WP_106932403.1">
    <property type="nucleotide sequence ID" value="NZ_PYFT01000001.1"/>
</dbReference>
<evidence type="ECO:0008006" key="3">
    <source>
        <dbReference type="Google" id="ProtNLM"/>
    </source>
</evidence>
<dbReference type="OrthoDB" id="9797709at2"/>
<evidence type="ECO:0000313" key="1">
    <source>
        <dbReference type="EMBL" id="PSR56225.1"/>
    </source>
</evidence>
<name>A0A2T2YL85_9BACT</name>
<dbReference type="EMBL" id="PYFT01000001">
    <property type="protein sequence ID" value="PSR56225.1"/>
    <property type="molecule type" value="Genomic_DNA"/>
</dbReference>
<proteinExistence type="predicted"/>
<keyword evidence="2" id="KW-1185">Reference proteome</keyword>
<dbReference type="AlphaFoldDB" id="A0A2T2YL85"/>
<protein>
    <recommendedName>
        <fullName evidence="3">Beta-lactamase-related domain-containing protein</fullName>
    </recommendedName>
</protein>
<reference evidence="1 2" key="1">
    <citation type="submission" date="2018-03" db="EMBL/GenBank/DDBJ databases">
        <title>Adhaeribacter sp. HMF7605 Genome sequencing and assembly.</title>
        <authorList>
            <person name="Kang H."/>
            <person name="Kang J."/>
            <person name="Cha I."/>
            <person name="Kim H."/>
            <person name="Joh K."/>
        </authorList>
    </citation>
    <scope>NUCLEOTIDE SEQUENCE [LARGE SCALE GENOMIC DNA]</scope>
    <source>
        <strain evidence="1 2">HMF7605</strain>
    </source>
</reference>
<gene>
    <name evidence="1" type="ORF">AHMF7605_23330</name>
</gene>